<keyword evidence="2" id="KW-1185">Reference proteome</keyword>
<evidence type="ECO:0000313" key="2">
    <source>
        <dbReference type="Proteomes" id="UP001492380"/>
    </source>
</evidence>
<sequence length="198" mass="22488">MAMRQMNVLDLPPEMVLHIGSFLPLSCLAAFGLTCRSTWDLFKGQVTNLRELEKANFLLLLHKDLPGWMICQNDMIIRRMDSCCDPGHGPSDNDYFHHKLRWFYDRNSKPVKSLIPVPSISQPLFMLDYGHVNKVMMRHRYGAKFVASLNEFNENGHALAFNGKILVPGESAKNFKSGLPVVGNELDDEDEMDMDDSG</sequence>
<proteinExistence type="predicted"/>
<evidence type="ECO:0000313" key="1">
    <source>
        <dbReference type="EMBL" id="KAK8240430.1"/>
    </source>
</evidence>
<comment type="caution">
    <text evidence="1">The sequence shown here is derived from an EMBL/GenBank/DDBJ whole genome shotgun (WGS) entry which is preliminary data.</text>
</comment>
<dbReference type="SUPFAM" id="SSF81383">
    <property type="entry name" value="F-box domain"/>
    <property type="match status" value="1"/>
</dbReference>
<organism evidence="1 2">
    <name type="scientific">Phyllosticta capitalensis</name>
    <dbReference type="NCBI Taxonomy" id="121624"/>
    <lineage>
        <taxon>Eukaryota</taxon>
        <taxon>Fungi</taxon>
        <taxon>Dikarya</taxon>
        <taxon>Ascomycota</taxon>
        <taxon>Pezizomycotina</taxon>
        <taxon>Dothideomycetes</taxon>
        <taxon>Dothideomycetes incertae sedis</taxon>
        <taxon>Botryosphaeriales</taxon>
        <taxon>Phyllostictaceae</taxon>
        <taxon>Phyllosticta</taxon>
    </lineage>
</organism>
<dbReference type="Proteomes" id="UP001492380">
    <property type="component" value="Unassembled WGS sequence"/>
</dbReference>
<name>A0ABR1YW54_9PEZI</name>
<reference evidence="1 2" key="1">
    <citation type="submission" date="2024-04" db="EMBL/GenBank/DDBJ databases">
        <title>Phyllosticta paracitricarpa is synonymous to the EU quarantine fungus P. citricarpa based on phylogenomic analyses.</title>
        <authorList>
            <consortium name="Lawrence Berkeley National Laboratory"/>
            <person name="Van Ingen-Buijs V.A."/>
            <person name="Van Westerhoven A.C."/>
            <person name="Haridas S."/>
            <person name="Skiadas P."/>
            <person name="Martin F."/>
            <person name="Groenewald J.Z."/>
            <person name="Crous P.W."/>
            <person name="Seidl M.F."/>
        </authorList>
    </citation>
    <scope>NUCLEOTIDE SEQUENCE [LARGE SCALE GENOMIC DNA]</scope>
    <source>
        <strain evidence="1 2">CBS 123374</strain>
    </source>
</reference>
<dbReference type="InterPro" id="IPR036047">
    <property type="entry name" value="F-box-like_dom_sf"/>
</dbReference>
<gene>
    <name evidence="1" type="ORF">HDK90DRAFT_532132</name>
</gene>
<evidence type="ECO:0008006" key="3">
    <source>
        <dbReference type="Google" id="ProtNLM"/>
    </source>
</evidence>
<protein>
    <recommendedName>
        <fullName evidence="3">F-box domain-containing protein</fullName>
    </recommendedName>
</protein>
<dbReference type="EMBL" id="JBBWRZ010000003">
    <property type="protein sequence ID" value="KAK8240430.1"/>
    <property type="molecule type" value="Genomic_DNA"/>
</dbReference>
<accession>A0ABR1YW54</accession>